<dbReference type="EMBL" id="RQTK01000804">
    <property type="protein sequence ID" value="RUS74739.1"/>
    <property type="molecule type" value="Genomic_DNA"/>
</dbReference>
<gene>
    <name evidence="1" type="ORF">EGW08_017513</name>
</gene>
<evidence type="ECO:0000313" key="1">
    <source>
        <dbReference type="EMBL" id="RUS74739.1"/>
    </source>
</evidence>
<name>A0A3S1B4B8_ELYCH</name>
<keyword evidence="2" id="KW-1185">Reference proteome</keyword>
<evidence type="ECO:0000313" key="2">
    <source>
        <dbReference type="Proteomes" id="UP000271974"/>
    </source>
</evidence>
<dbReference type="Proteomes" id="UP000271974">
    <property type="component" value="Unassembled WGS sequence"/>
</dbReference>
<dbReference type="AlphaFoldDB" id="A0A3S1B4B8"/>
<sequence length="288" mass="32415">MCILSKVGIETETVIVVSKDRLLYVNQLVNHQGYDSTDDKAPAMLFSFNVPEGTTFVWPFIIKKEQLTDLISLHAKTTVEDDIQTDRLNPRPVNQFFHEGYEILVGPRHDMYACAIRDATDESEKRCLSALVDKFINHGTHAVYAKPRSAKNDWTGISLTFFYGKSGTPLRFQHANEIIIPTCHEAKESPDAVHFYNQLIVFDENVHEHKNFTSKAIINQKLKGRSMVSSSSSSVFEPVPFAPLDGYVGKLPPSPLYCGNKSVVNNPVFLKLDTKGYNMNIGIEDIFV</sequence>
<reference evidence="1 2" key="1">
    <citation type="submission" date="2019-01" db="EMBL/GenBank/DDBJ databases">
        <title>A draft genome assembly of the solar-powered sea slug Elysia chlorotica.</title>
        <authorList>
            <person name="Cai H."/>
            <person name="Li Q."/>
            <person name="Fang X."/>
            <person name="Li J."/>
            <person name="Curtis N.E."/>
            <person name="Altenburger A."/>
            <person name="Shibata T."/>
            <person name="Feng M."/>
            <person name="Maeda T."/>
            <person name="Schwartz J.A."/>
            <person name="Shigenobu S."/>
            <person name="Lundholm N."/>
            <person name="Nishiyama T."/>
            <person name="Yang H."/>
            <person name="Hasebe M."/>
            <person name="Li S."/>
            <person name="Pierce S.K."/>
            <person name="Wang J."/>
        </authorList>
    </citation>
    <scope>NUCLEOTIDE SEQUENCE [LARGE SCALE GENOMIC DNA]</scope>
    <source>
        <strain evidence="1">EC2010</strain>
        <tissue evidence="1">Whole organism of an adult</tissue>
    </source>
</reference>
<comment type="caution">
    <text evidence="1">The sequence shown here is derived from an EMBL/GenBank/DDBJ whole genome shotgun (WGS) entry which is preliminary data.</text>
</comment>
<organism evidence="1 2">
    <name type="scientific">Elysia chlorotica</name>
    <name type="common">Eastern emerald elysia</name>
    <name type="synonym">Sea slug</name>
    <dbReference type="NCBI Taxonomy" id="188477"/>
    <lineage>
        <taxon>Eukaryota</taxon>
        <taxon>Metazoa</taxon>
        <taxon>Spiralia</taxon>
        <taxon>Lophotrochozoa</taxon>
        <taxon>Mollusca</taxon>
        <taxon>Gastropoda</taxon>
        <taxon>Heterobranchia</taxon>
        <taxon>Euthyneura</taxon>
        <taxon>Panpulmonata</taxon>
        <taxon>Sacoglossa</taxon>
        <taxon>Placobranchoidea</taxon>
        <taxon>Plakobranchidae</taxon>
        <taxon>Elysia</taxon>
    </lineage>
</organism>
<accession>A0A3S1B4B8</accession>
<protein>
    <submittedName>
        <fullName evidence="1">Uncharacterized protein</fullName>
    </submittedName>
</protein>
<proteinExistence type="predicted"/>